<dbReference type="Pfam" id="PF00217">
    <property type="entry name" value="ATP-gua_Ptrans"/>
    <property type="match status" value="1"/>
</dbReference>
<feature type="domain" description="Phosphagen kinase C-terminal" evidence="5">
    <location>
        <begin position="151"/>
        <end position="229"/>
    </location>
</feature>
<dbReference type="GO" id="GO:0016301">
    <property type="term" value="F:kinase activity"/>
    <property type="evidence" value="ECO:0007669"/>
    <property type="project" value="UniProtKB-KW"/>
</dbReference>
<reference evidence="6" key="1">
    <citation type="journal article" date="2019" name="PLoS Negl. Trop. Dis.">
        <title>Revisiting the worldwide diversity of Leptospira species in the environment.</title>
        <authorList>
            <person name="Vincent A.T."/>
            <person name="Schiettekatte O."/>
            <person name="Bourhy P."/>
            <person name="Veyrier F.J."/>
            <person name="Picardeau M."/>
        </authorList>
    </citation>
    <scope>NUCLEOTIDE SEQUENCE [LARGE SCALE GENOMIC DNA]</scope>
    <source>
        <strain evidence="6">201400974</strain>
    </source>
</reference>
<protein>
    <recommendedName>
        <fullName evidence="5">Phosphagen kinase C-terminal domain-containing protein</fullName>
    </recommendedName>
</protein>
<dbReference type="Gene3D" id="3.30.590.10">
    <property type="entry name" value="Glutamine synthetase/guanido kinase, catalytic domain"/>
    <property type="match status" value="1"/>
</dbReference>
<keyword evidence="3" id="KW-0418">Kinase</keyword>
<evidence type="ECO:0000256" key="1">
    <source>
        <dbReference type="ARBA" id="ARBA00022679"/>
    </source>
</evidence>
<evidence type="ECO:0000313" key="6">
    <source>
        <dbReference type="EMBL" id="TGN07142.1"/>
    </source>
</evidence>
<evidence type="ECO:0000256" key="2">
    <source>
        <dbReference type="ARBA" id="ARBA00022741"/>
    </source>
</evidence>
<evidence type="ECO:0000313" key="7">
    <source>
        <dbReference type="Proteomes" id="UP000298264"/>
    </source>
</evidence>
<keyword evidence="7" id="KW-1185">Reference proteome</keyword>
<organism evidence="6 7">
    <name type="scientific">Leptospira ilyithenensis</name>
    <dbReference type="NCBI Taxonomy" id="2484901"/>
    <lineage>
        <taxon>Bacteria</taxon>
        <taxon>Pseudomonadati</taxon>
        <taxon>Spirochaetota</taxon>
        <taxon>Spirochaetia</taxon>
        <taxon>Leptospirales</taxon>
        <taxon>Leptospiraceae</taxon>
        <taxon>Leptospira</taxon>
    </lineage>
</organism>
<keyword evidence="4" id="KW-0067">ATP-binding</keyword>
<proteinExistence type="predicted"/>
<dbReference type="InterPro" id="IPR014746">
    <property type="entry name" value="Gln_synth/guanido_kin_cat_dom"/>
</dbReference>
<dbReference type="Proteomes" id="UP000298264">
    <property type="component" value="Unassembled WGS sequence"/>
</dbReference>
<dbReference type="InterPro" id="IPR022414">
    <property type="entry name" value="ATP-guanido_PTrfase_cat"/>
</dbReference>
<dbReference type="GO" id="GO:0005524">
    <property type="term" value="F:ATP binding"/>
    <property type="evidence" value="ECO:0007669"/>
    <property type="project" value="UniProtKB-KW"/>
</dbReference>
<keyword evidence="1" id="KW-0808">Transferase</keyword>
<accession>A0A4R9LNT5</accession>
<dbReference type="EMBL" id="RQHV01000062">
    <property type="protein sequence ID" value="TGN07142.1"/>
    <property type="molecule type" value="Genomic_DNA"/>
</dbReference>
<evidence type="ECO:0000256" key="4">
    <source>
        <dbReference type="ARBA" id="ARBA00022840"/>
    </source>
</evidence>
<dbReference type="RefSeq" id="WP_135765863.1">
    <property type="nucleotide sequence ID" value="NZ_RQHV01000062.1"/>
</dbReference>
<sequence length="268" mass="31259">MALYCIRCGLSEPVFLETGKFGCPSCFSCFLPKDWTRFYSQNREISVPVKIDHSPYPHISLFREVTCRIRLTRCLRDGFFPYYSPANDKIISLLEEKGIPLDLKTSSSVVSPDYPYRFYWKEEDHLRLEWIFTWEKGSILSDEDGFSPFSKNFFKKIKGSKKKVREILFRKGLWAWSTRTGFLNSCPTNAGRGDRLSLQWKMPMFLYNDLEAYLSLILGFGLEFRLITDDKRGRKGEDSEVQVQFSCKNANPIQKLRFHKILGLLGFA</sequence>
<dbReference type="SUPFAM" id="SSF55931">
    <property type="entry name" value="Glutamine synthetase/guanido kinase"/>
    <property type="match status" value="1"/>
</dbReference>
<evidence type="ECO:0000256" key="3">
    <source>
        <dbReference type="ARBA" id="ARBA00022777"/>
    </source>
</evidence>
<name>A0A4R9LNT5_9LEPT</name>
<keyword evidence="2" id="KW-0547">Nucleotide-binding</keyword>
<dbReference type="AlphaFoldDB" id="A0A4R9LNT5"/>
<gene>
    <name evidence="6" type="ORF">EHS11_18705</name>
</gene>
<dbReference type="OrthoDB" id="9791353at2"/>
<comment type="caution">
    <text evidence="6">The sequence shown here is derived from an EMBL/GenBank/DDBJ whole genome shotgun (WGS) entry which is preliminary data.</text>
</comment>
<evidence type="ECO:0000259" key="5">
    <source>
        <dbReference type="Pfam" id="PF00217"/>
    </source>
</evidence>